<evidence type="ECO:0000313" key="6">
    <source>
        <dbReference type="Proteomes" id="UP000095287"/>
    </source>
</evidence>
<evidence type="ECO:0000256" key="3">
    <source>
        <dbReference type="ARBA" id="ARBA00023274"/>
    </source>
</evidence>
<dbReference type="Proteomes" id="UP000095287">
    <property type="component" value="Unplaced"/>
</dbReference>
<dbReference type="AlphaFoldDB" id="A0A1I7YRH4"/>
<dbReference type="InterPro" id="IPR043141">
    <property type="entry name" value="Ribosomal_uL10-like_sf"/>
</dbReference>
<dbReference type="Pfam" id="PF00466">
    <property type="entry name" value="Ribosomal_L10"/>
    <property type="match status" value="1"/>
</dbReference>
<dbReference type="GO" id="GO:1990904">
    <property type="term" value="C:ribonucleoprotein complex"/>
    <property type="evidence" value="ECO:0007669"/>
    <property type="project" value="UniProtKB-KW"/>
</dbReference>
<name>A0A1I7YRH4_9BILA</name>
<dbReference type="InterPro" id="IPR047865">
    <property type="entry name" value="Ribosomal_uL10_bac_type"/>
</dbReference>
<evidence type="ECO:0000256" key="4">
    <source>
        <dbReference type="ARBA" id="ARBA00035707"/>
    </source>
</evidence>
<protein>
    <recommendedName>
        <fullName evidence="4">Large ribosomal subunit protein uL10m</fullName>
    </recommendedName>
    <alternativeName>
        <fullName evidence="5">39S ribosomal protein L10, mitochondrial</fullName>
    </alternativeName>
</protein>
<keyword evidence="3" id="KW-0687">Ribonucleoprotein</keyword>
<keyword evidence="2" id="KW-0689">Ribosomal protein</keyword>
<organism evidence="6 7">
    <name type="scientific">Steinernema glaseri</name>
    <dbReference type="NCBI Taxonomy" id="37863"/>
    <lineage>
        <taxon>Eukaryota</taxon>
        <taxon>Metazoa</taxon>
        <taxon>Ecdysozoa</taxon>
        <taxon>Nematoda</taxon>
        <taxon>Chromadorea</taxon>
        <taxon>Rhabditida</taxon>
        <taxon>Tylenchina</taxon>
        <taxon>Panagrolaimomorpha</taxon>
        <taxon>Strongyloidoidea</taxon>
        <taxon>Steinernematidae</taxon>
        <taxon>Steinernema</taxon>
    </lineage>
</organism>
<reference evidence="7" key="1">
    <citation type="submission" date="2016-11" db="UniProtKB">
        <authorList>
            <consortium name="WormBaseParasite"/>
        </authorList>
    </citation>
    <scope>IDENTIFICATION</scope>
</reference>
<keyword evidence="6" id="KW-1185">Reference proteome</keyword>
<dbReference type="SUPFAM" id="SSF160369">
    <property type="entry name" value="Ribosomal protein L10-like"/>
    <property type="match status" value="1"/>
</dbReference>
<evidence type="ECO:0000256" key="5">
    <source>
        <dbReference type="ARBA" id="ARBA00035716"/>
    </source>
</evidence>
<dbReference type="WBParaSite" id="L893_g19085.t1">
    <property type="protein sequence ID" value="L893_g19085.t1"/>
    <property type="gene ID" value="L893_g19085"/>
</dbReference>
<evidence type="ECO:0000256" key="1">
    <source>
        <dbReference type="ARBA" id="ARBA00008889"/>
    </source>
</evidence>
<comment type="similarity">
    <text evidence="1">Belongs to the universal ribosomal protein uL10 family.</text>
</comment>
<dbReference type="Gene3D" id="3.30.70.1730">
    <property type="match status" value="1"/>
</dbReference>
<proteinExistence type="inferred from homology"/>
<evidence type="ECO:0000313" key="7">
    <source>
        <dbReference type="WBParaSite" id="L893_g19085.t1"/>
    </source>
</evidence>
<accession>A0A1I7YRH4</accession>
<dbReference type="InterPro" id="IPR001790">
    <property type="entry name" value="Ribosomal_uL10"/>
</dbReference>
<dbReference type="GO" id="GO:0005840">
    <property type="term" value="C:ribosome"/>
    <property type="evidence" value="ECO:0007669"/>
    <property type="project" value="UniProtKB-KW"/>
</dbReference>
<dbReference type="PANTHER" id="PTHR11560">
    <property type="entry name" value="39S RIBOSOMAL PROTEIN L10, MITOCHONDRIAL"/>
    <property type="match status" value="1"/>
</dbReference>
<sequence length="246" mass="27634">MQAIRASSTSLLSSVGRAGLVNPVRSVSSKYTRDHPRPYKRRLFEAAVEPVLPVASKTCPSMLELALTNKQRKDEYADIELALAEKVKTWIRDEKYTVTAVCQFLPVAGRTLWLTRNQLRLKGLEFRNYGNRIMRKVFEGTPLSTLDATLIGSNCFLFAKDVSGIKTIVDETNRLNWIIPLAVTVGHRIISIEEANKLAKLQSLEDVRAETAQILDRIPHQLVQSLDSQSHTLVGSLQQYSQKSVE</sequence>
<evidence type="ECO:0000256" key="2">
    <source>
        <dbReference type="ARBA" id="ARBA00022980"/>
    </source>
</evidence>